<dbReference type="Proteomes" id="UP000330809">
    <property type="component" value="Unassembled WGS sequence"/>
</dbReference>
<gene>
    <name evidence="1" type="ORF">NCTC10754_00361</name>
</gene>
<proteinExistence type="predicted"/>
<reference evidence="1 2" key="1">
    <citation type="submission" date="2019-02" db="EMBL/GenBank/DDBJ databases">
        <authorList>
            <consortium name="Pathogen Informatics"/>
        </authorList>
    </citation>
    <scope>NUCLEOTIDE SEQUENCE [LARGE SCALE GENOMIC DNA]</scope>
    <source>
        <strain evidence="1 2">3012STDY7103891</strain>
    </source>
</reference>
<evidence type="ECO:0000313" key="1">
    <source>
        <dbReference type="EMBL" id="VFB17841.1"/>
    </source>
</evidence>
<organism evidence="1 2">
    <name type="scientific">Pseudomonas fragi</name>
    <dbReference type="NCBI Taxonomy" id="296"/>
    <lineage>
        <taxon>Bacteria</taxon>
        <taxon>Pseudomonadati</taxon>
        <taxon>Pseudomonadota</taxon>
        <taxon>Gammaproteobacteria</taxon>
        <taxon>Pseudomonadales</taxon>
        <taxon>Pseudomonadaceae</taxon>
        <taxon>Pseudomonas</taxon>
    </lineage>
</organism>
<sequence>MWIDNETETDFLNFSGVADAVAEIIYSANGRPISIGVSGAWPR</sequence>
<dbReference type="AlphaFoldDB" id="A0A449IEF3"/>
<evidence type="ECO:0000313" key="2">
    <source>
        <dbReference type="Proteomes" id="UP000330809"/>
    </source>
</evidence>
<protein>
    <submittedName>
        <fullName evidence="1">KAP P-loop domain-containing protein</fullName>
    </submittedName>
</protein>
<accession>A0A449IEF3</accession>
<name>A0A449IEF3_PSEFR</name>
<dbReference type="EMBL" id="CAACYJ010000002">
    <property type="protein sequence ID" value="VFB17841.1"/>
    <property type="molecule type" value="Genomic_DNA"/>
</dbReference>